<dbReference type="AlphaFoldDB" id="A0A8J2RQJ6"/>
<organism evidence="2 3">
    <name type="scientific">Daphnia galeata</name>
    <dbReference type="NCBI Taxonomy" id="27404"/>
    <lineage>
        <taxon>Eukaryota</taxon>
        <taxon>Metazoa</taxon>
        <taxon>Ecdysozoa</taxon>
        <taxon>Arthropoda</taxon>
        <taxon>Crustacea</taxon>
        <taxon>Branchiopoda</taxon>
        <taxon>Diplostraca</taxon>
        <taxon>Cladocera</taxon>
        <taxon>Anomopoda</taxon>
        <taxon>Daphniidae</taxon>
        <taxon>Daphnia</taxon>
    </lineage>
</organism>
<sequence length="153" mass="17504">MFLNTFAKMFLLAVMLQIFKVAAEFTSSPTKLDEMAQAKSAVQLSTACSDTVDSKMNLLFTKTSGLYPELNVFLSAIRNKGKNELDRSCTNSRGDFMEYQTTVGVYNNFNQRFLLGVWDYLFHHNSFGLFLQEVNTEQTFAINHQMIIEKIKL</sequence>
<keyword evidence="1" id="KW-0732">Signal</keyword>
<gene>
    <name evidence="2" type="ORF">DGAL_LOCUS8488</name>
</gene>
<feature type="chain" id="PRO_5035176688" evidence="1">
    <location>
        <begin position="24"/>
        <end position="153"/>
    </location>
</feature>
<keyword evidence="3" id="KW-1185">Reference proteome</keyword>
<dbReference type="EMBL" id="CAKKLH010000190">
    <property type="protein sequence ID" value="CAH0105464.1"/>
    <property type="molecule type" value="Genomic_DNA"/>
</dbReference>
<feature type="signal peptide" evidence="1">
    <location>
        <begin position="1"/>
        <end position="23"/>
    </location>
</feature>
<name>A0A8J2RQJ6_9CRUS</name>
<dbReference type="OrthoDB" id="10277149at2759"/>
<evidence type="ECO:0000313" key="3">
    <source>
        <dbReference type="Proteomes" id="UP000789390"/>
    </source>
</evidence>
<protein>
    <submittedName>
        <fullName evidence="2">Uncharacterized protein</fullName>
    </submittedName>
</protein>
<dbReference type="Proteomes" id="UP000789390">
    <property type="component" value="Unassembled WGS sequence"/>
</dbReference>
<comment type="caution">
    <text evidence="2">The sequence shown here is derived from an EMBL/GenBank/DDBJ whole genome shotgun (WGS) entry which is preliminary data.</text>
</comment>
<reference evidence="2" key="1">
    <citation type="submission" date="2021-11" db="EMBL/GenBank/DDBJ databases">
        <authorList>
            <person name="Schell T."/>
        </authorList>
    </citation>
    <scope>NUCLEOTIDE SEQUENCE</scope>
    <source>
        <strain evidence="2">M5</strain>
    </source>
</reference>
<evidence type="ECO:0000313" key="2">
    <source>
        <dbReference type="EMBL" id="CAH0105464.1"/>
    </source>
</evidence>
<accession>A0A8J2RQJ6</accession>
<evidence type="ECO:0000256" key="1">
    <source>
        <dbReference type="SAM" id="SignalP"/>
    </source>
</evidence>
<proteinExistence type="predicted"/>